<evidence type="ECO:0000313" key="15">
    <source>
        <dbReference type="EMBL" id="GFS91480.1"/>
    </source>
</evidence>
<dbReference type="InterPro" id="IPR039693">
    <property type="entry name" value="Rtr1/RPAP2"/>
</dbReference>
<evidence type="ECO:0000256" key="9">
    <source>
        <dbReference type="ARBA" id="ARBA00047761"/>
    </source>
</evidence>
<keyword evidence="4 12" id="KW-0863">Zinc-finger</keyword>
<evidence type="ECO:0000256" key="3">
    <source>
        <dbReference type="ARBA" id="ARBA00022723"/>
    </source>
</evidence>
<sequence length="588" mass="67455">MSSTKQQRVKSGKKNKPSPKDKQALLLKERVMKIKRDVLKTVELMLEANISEKWFLQNCAKLCKQDYADIIQERSIEHVCGYPLCDKPIKTITQQYHISCITNKVYDITERKCFCCNECYKASNYIKTQLPDLPLYMRKAEIQERQYKLLCDSVNKGSVGEEVIFNRSISKEDVEETIESVALESVANHLSNILQEDIKGCVEHLGNLKITENVYEKAYVFHLPEQNKATDSDDTSSESLDDDDIDEDNKRTLFPEYDNVSILSNKLMPIPGKTKKAVLISPIKPMNTPESPAVKLSIEFVNNVFQDWFTEDTMKYLLGERKMYSLKADMLFQTMISSDIEPKSEKLSSIKKEYIDLCLKIDKLPEENSDSLEEDIPEDITFYSKTKETDSDVFHIKPNSKPSSYKPRPKGKSKGKKKTVSFEDQNEKQEKELSKIQKAALTSASEEPEVKHVLSEPAFPLVDSVSQNALRKQLLSSKLKAVYFDMLPIIGLHYRDIRDGVTRVLDTLSLTPTNVTYKPKEWKCIALVLFRILTKTTHEELQHHEYFDFSKLSDSVLKQLSISISEIEELASDLISSNQLQRLQGSYN</sequence>
<comment type="similarity">
    <text evidence="2 11 12">Belongs to the RPAP2 family.</text>
</comment>
<proteinExistence type="inferred from homology"/>
<dbReference type="GO" id="GO:0043175">
    <property type="term" value="F:RNA polymerase core enzyme binding"/>
    <property type="evidence" value="ECO:0007669"/>
    <property type="project" value="UniProtKB-UniRule"/>
</dbReference>
<feature type="region of interest" description="Disordered" evidence="13">
    <location>
        <begin position="393"/>
        <end position="431"/>
    </location>
</feature>
<feature type="region of interest" description="Disordered" evidence="13">
    <location>
        <begin position="226"/>
        <end position="250"/>
    </location>
</feature>
<comment type="catalytic activity">
    <reaction evidence="10 12">
        <text>O-phospho-L-threonyl-[protein] + H2O = L-threonyl-[protein] + phosphate</text>
        <dbReference type="Rhea" id="RHEA:47004"/>
        <dbReference type="Rhea" id="RHEA-COMP:11060"/>
        <dbReference type="Rhea" id="RHEA-COMP:11605"/>
        <dbReference type="ChEBI" id="CHEBI:15377"/>
        <dbReference type="ChEBI" id="CHEBI:30013"/>
        <dbReference type="ChEBI" id="CHEBI:43474"/>
        <dbReference type="ChEBI" id="CHEBI:61977"/>
        <dbReference type="EC" id="3.1.3.16"/>
    </reaction>
</comment>
<organism evidence="15 16">
    <name type="scientific">Nephila pilipes</name>
    <name type="common">Giant wood spider</name>
    <name type="synonym">Nephila maculata</name>
    <dbReference type="NCBI Taxonomy" id="299642"/>
    <lineage>
        <taxon>Eukaryota</taxon>
        <taxon>Metazoa</taxon>
        <taxon>Ecdysozoa</taxon>
        <taxon>Arthropoda</taxon>
        <taxon>Chelicerata</taxon>
        <taxon>Arachnida</taxon>
        <taxon>Araneae</taxon>
        <taxon>Araneomorphae</taxon>
        <taxon>Entelegynae</taxon>
        <taxon>Araneoidea</taxon>
        <taxon>Nephilidae</taxon>
        <taxon>Nephila</taxon>
    </lineage>
</organism>
<evidence type="ECO:0000313" key="16">
    <source>
        <dbReference type="Proteomes" id="UP000887013"/>
    </source>
</evidence>
<protein>
    <recommendedName>
        <fullName evidence="12">RNA polymerase II subunit B1 CTD phosphatase RPAP2 homolog</fullName>
        <ecNumber evidence="12">3.1.3.16</ecNumber>
    </recommendedName>
</protein>
<evidence type="ECO:0000256" key="7">
    <source>
        <dbReference type="ARBA" id="ARBA00022912"/>
    </source>
</evidence>
<dbReference type="Gene3D" id="1.25.40.820">
    <property type="match status" value="1"/>
</dbReference>
<comment type="function">
    <text evidence="12">Putative RNA polymerase II subunit B1 C-terminal domain (CTD) phosphatase involved in RNA polymerase II transcription regulation.</text>
</comment>
<evidence type="ECO:0000256" key="8">
    <source>
        <dbReference type="ARBA" id="ARBA00023242"/>
    </source>
</evidence>
<evidence type="ECO:0000256" key="2">
    <source>
        <dbReference type="ARBA" id="ARBA00005676"/>
    </source>
</evidence>
<feature type="compositionally biased region" description="Acidic residues" evidence="13">
    <location>
        <begin position="232"/>
        <end position="247"/>
    </location>
</feature>
<comment type="catalytic activity">
    <reaction evidence="9 12">
        <text>O-phospho-L-seryl-[protein] + H2O = L-seryl-[protein] + phosphate</text>
        <dbReference type="Rhea" id="RHEA:20629"/>
        <dbReference type="Rhea" id="RHEA-COMP:9863"/>
        <dbReference type="Rhea" id="RHEA-COMP:11604"/>
        <dbReference type="ChEBI" id="CHEBI:15377"/>
        <dbReference type="ChEBI" id="CHEBI:29999"/>
        <dbReference type="ChEBI" id="CHEBI:43474"/>
        <dbReference type="ChEBI" id="CHEBI:83421"/>
        <dbReference type="EC" id="3.1.3.16"/>
    </reaction>
</comment>
<accession>A0A8X6TB73</accession>
<evidence type="ECO:0000256" key="12">
    <source>
        <dbReference type="RuleBase" id="RU367080"/>
    </source>
</evidence>
<evidence type="ECO:0000256" key="5">
    <source>
        <dbReference type="ARBA" id="ARBA00022801"/>
    </source>
</evidence>
<dbReference type="GO" id="GO:0005634">
    <property type="term" value="C:nucleus"/>
    <property type="evidence" value="ECO:0007669"/>
    <property type="project" value="UniProtKB-SubCell"/>
</dbReference>
<dbReference type="GO" id="GO:0008420">
    <property type="term" value="F:RNA polymerase II CTD heptapeptide repeat phosphatase activity"/>
    <property type="evidence" value="ECO:0007669"/>
    <property type="project" value="UniProtKB-UniRule"/>
</dbReference>
<evidence type="ECO:0000256" key="10">
    <source>
        <dbReference type="ARBA" id="ARBA00048336"/>
    </source>
</evidence>
<comment type="caution">
    <text evidence="15">The sequence shown here is derived from an EMBL/GenBank/DDBJ whole genome shotgun (WGS) entry which is preliminary data.</text>
</comment>
<dbReference type="Pfam" id="PF04181">
    <property type="entry name" value="RPAP2_Rtr1"/>
    <property type="match status" value="1"/>
</dbReference>
<dbReference type="PROSITE" id="PS51479">
    <property type="entry name" value="ZF_RTR1"/>
    <property type="match status" value="1"/>
</dbReference>
<evidence type="ECO:0000256" key="13">
    <source>
        <dbReference type="SAM" id="MobiDB-lite"/>
    </source>
</evidence>
<dbReference type="Proteomes" id="UP000887013">
    <property type="component" value="Unassembled WGS sequence"/>
</dbReference>
<dbReference type="InterPro" id="IPR007308">
    <property type="entry name" value="Rtr1/RPAP2_dom"/>
</dbReference>
<keyword evidence="3 12" id="KW-0479">Metal-binding</keyword>
<evidence type="ECO:0000256" key="11">
    <source>
        <dbReference type="PROSITE-ProRule" id="PRU00812"/>
    </source>
</evidence>
<dbReference type="OrthoDB" id="2590500at2759"/>
<keyword evidence="6 12" id="KW-0862">Zinc</keyword>
<evidence type="ECO:0000259" key="14">
    <source>
        <dbReference type="PROSITE" id="PS51479"/>
    </source>
</evidence>
<dbReference type="GO" id="GO:0005737">
    <property type="term" value="C:cytoplasm"/>
    <property type="evidence" value="ECO:0007669"/>
    <property type="project" value="TreeGrafter"/>
</dbReference>
<dbReference type="GO" id="GO:0008270">
    <property type="term" value="F:zinc ion binding"/>
    <property type="evidence" value="ECO:0007669"/>
    <property type="project" value="UniProtKB-KW"/>
</dbReference>
<keyword evidence="5 12" id="KW-0378">Hydrolase</keyword>
<reference evidence="15" key="1">
    <citation type="submission" date="2020-08" db="EMBL/GenBank/DDBJ databases">
        <title>Multicomponent nature underlies the extraordinary mechanical properties of spider dragline silk.</title>
        <authorList>
            <person name="Kono N."/>
            <person name="Nakamura H."/>
            <person name="Mori M."/>
            <person name="Yoshida Y."/>
            <person name="Ohtoshi R."/>
            <person name="Malay A.D."/>
            <person name="Moran D.A.P."/>
            <person name="Tomita M."/>
            <person name="Numata K."/>
            <person name="Arakawa K."/>
        </authorList>
    </citation>
    <scope>NUCLEOTIDE SEQUENCE</scope>
</reference>
<keyword evidence="7 12" id="KW-0904">Protein phosphatase</keyword>
<keyword evidence="8 12" id="KW-0539">Nucleus</keyword>
<dbReference type="PANTHER" id="PTHR14732:SF0">
    <property type="entry name" value="RNA POLYMERASE II SUBUNIT B1 CTD PHOSPHATASE RPAP2-RELATED"/>
    <property type="match status" value="1"/>
</dbReference>
<feature type="compositionally biased region" description="Basic residues" evidence="13">
    <location>
        <begin position="7"/>
        <end position="17"/>
    </location>
</feature>
<gene>
    <name evidence="15" type="primary">RPAP2</name>
    <name evidence="15" type="ORF">NPIL_465261</name>
</gene>
<feature type="compositionally biased region" description="Basic residues" evidence="13">
    <location>
        <begin position="407"/>
        <end position="419"/>
    </location>
</feature>
<evidence type="ECO:0000256" key="4">
    <source>
        <dbReference type="ARBA" id="ARBA00022771"/>
    </source>
</evidence>
<dbReference type="EMBL" id="BMAW01053525">
    <property type="protein sequence ID" value="GFS91480.1"/>
    <property type="molecule type" value="Genomic_DNA"/>
</dbReference>
<feature type="domain" description="RTR1-type" evidence="14">
    <location>
        <begin position="57"/>
        <end position="139"/>
    </location>
</feature>
<evidence type="ECO:0000256" key="6">
    <source>
        <dbReference type="ARBA" id="ARBA00022833"/>
    </source>
</evidence>
<name>A0A8X6TB73_NEPPI</name>
<dbReference type="EC" id="3.1.3.16" evidence="12"/>
<comment type="subcellular location">
    <subcellularLocation>
        <location evidence="1 12">Nucleus</location>
    </subcellularLocation>
</comment>
<evidence type="ECO:0000256" key="1">
    <source>
        <dbReference type="ARBA" id="ARBA00004123"/>
    </source>
</evidence>
<dbReference type="AlphaFoldDB" id="A0A8X6TB73"/>
<feature type="compositionally biased region" description="Low complexity" evidence="13">
    <location>
        <begin position="397"/>
        <end position="406"/>
    </location>
</feature>
<dbReference type="InterPro" id="IPR038534">
    <property type="entry name" value="Rtr1/RPAP2_sf"/>
</dbReference>
<feature type="region of interest" description="Disordered" evidence="13">
    <location>
        <begin position="1"/>
        <end position="20"/>
    </location>
</feature>
<dbReference type="PANTHER" id="PTHR14732">
    <property type="entry name" value="RNA POLYMERASE II SUBUNIT B1 CTD PHOSPHATASE RPAP2-RELATED"/>
    <property type="match status" value="1"/>
</dbReference>
<keyword evidence="16" id="KW-1185">Reference proteome</keyword>